<organism evidence="3 4">
    <name type="scientific">Cuscuta australis</name>
    <dbReference type="NCBI Taxonomy" id="267555"/>
    <lineage>
        <taxon>Eukaryota</taxon>
        <taxon>Viridiplantae</taxon>
        <taxon>Streptophyta</taxon>
        <taxon>Embryophyta</taxon>
        <taxon>Tracheophyta</taxon>
        <taxon>Spermatophyta</taxon>
        <taxon>Magnoliopsida</taxon>
        <taxon>eudicotyledons</taxon>
        <taxon>Gunneridae</taxon>
        <taxon>Pentapetalae</taxon>
        <taxon>asterids</taxon>
        <taxon>lamiids</taxon>
        <taxon>Solanales</taxon>
        <taxon>Convolvulaceae</taxon>
        <taxon>Cuscuteae</taxon>
        <taxon>Cuscuta</taxon>
        <taxon>Cuscuta subgen. Grammica</taxon>
        <taxon>Cuscuta sect. Cleistogrammica</taxon>
    </lineage>
</organism>
<evidence type="ECO:0000313" key="3">
    <source>
        <dbReference type="EMBL" id="RAL47654.1"/>
    </source>
</evidence>
<dbReference type="GO" id="GO:0006260">
    <property type="term" value="P:DNA replication"/>
    <property type="evidence" value="ECO:0007669"/>
    <property type="project" value="TreeGrafter"/>
</dbReference>
<name>A0A328DPW3_9ASTE</name>
<dbReference type="InterPro" id="IPR049163">
    <property type="entry name" value="Pif1-like_2B_dom"/>
</dbReference>
<dbReference type="InterPro" id="IPR027417">
    <property type="entry name" value="P-loop_NTPase"/>
</dbReference>
<dbReference type="EMBL" id="NQVE01000112">
    <property type="protein sequence ID" value="RAL47654.1"/>
    <property type="molecule type" value="Genomic_DNA"/>
</dbReference>
<dbReference type="AlphaFoldDB" id="A0A328DPW3"/>
<gene>
    <name evidence="3" type="ORF">DM860_017630</name>
</gene>
<evidence type="ECO:0000256" key="1">
    <source>
        <dbReference type="ARBA" id="ARBA00004474"/>
    </source>
</evidence>
<dbReference type="Proteomes" id="UP000249390">
    <property type="component" value="Unassembled WGS sequence"/>
</dbReference>
<protein>
    <recommendedName>
        <fullName evidence="2">DNA helicase Pif1-like 2B domain-containing protein</fullName>
    </recommendedName>
</protein>
<feature type="domain" description="DNA helicase Pif1-like 2B" evidence="2">
    <location>
        <begin position="114"/>
        <end position="160"/>
    </location>
</feature>
<dbReference type="GO" id="GO:0009536">
    <property type="term" value="C:plastid"/>
    <property type="evidence" value="ECO:0007669"/>
    <property type="project" value="UniProtKB-SubCell"/>
</dbReference>
<reference evidence="3 4" key="1">
    <citation type="submission" date="2018-06" db="EMBL/GenBank/DDBJ databases">
        <title>The Genome of Cuscuta australis (Dodder) Provides Insight into the Evolution of Plant Parasitism.</title>
        <authorList>
            <person name="Liu H."/>
        </authorList>
    </citation>
    <scope>NUCLEOTIDE SEQUENCE [LARGE SCALE GENOMIC DNA]</scope>
    <source>
        <strain evidence="4">cv. Yunnan</strain>
        <tissue evidence="3">Vines</tissue>
    </source>
</reference>
<evidence type="ECO:0000313" key="4">
    <source>
        <dbReference type="Proteomes" id="UP000249390"/>
    </source>
</evidence>
<dbReference type="Pfam" id="PF21530">
    <property type="entry name" value="Pif1_2B_dom"/>
    <property type="match status" value="1"/>
</dbReference>
<comment type="subcellular location">
    <subcellularLocation>
        <location evidence="1">Plastid</location>
    </subcellularLocation>
</comment>
<keyword evidence="4" id="KW-1185">Reference proteome</keyword>
<accession>A0A328DPW3</accession>
<evidence type="ECO:0000259" key="2">
    <source>
        <dbReference type="Pfam" id="PF21530"/>
    </source>
</evidence>
<sequence length="229" mass="25847">MRAHGDPSFCEYLMNIGNDTIPTISGTNIQIPQQFLVPITTDSNPLSSLITSVYPNLNLFQQDPYLLMGRIILTTTNNHVNEINDILIAKFPSEPKTLMSYDEALDPKYRGCQDLLHTLSFAGLPPHALVLKKNCPVILLRNLNPCEGLCNGTRLICTTFTDHIISCYIAFGEYKDKHVFIPRIPLQISRDEHCSIPFKRTQFPLKLCFAMTINKSQGQTLEFAGIYLK</sequence>
<comment type="caution">
    <text evidence="3">The sequence shown here is derived from an EMBL/GenBank/DDBJ whole genome shotgun (WGS) entry which is preliminary data.</text>
</comment>
<dbReference type="PANTHER" id="PTHR23274">
    <property type="entry name" value="DNA HELICASE-RELATED"/>
    <property type="match status" value="1"/>
</dbReference>
<dbReference type="PANTHER" id="PTHR23274:SF50">
    <property type="entry name" value="ATP-DEPENDENT DNA HELICASE"/>
    <property type="match status" value="1"/>
</dbReference>
<proteinExistence type="predicted"/>
<dbReference type="SUPFAM" id="SSF52540">
    <property type="entry name" value="P-loop containing nucleoside triphosphate hydrolases"/>
    <property type="match status" value="1"/>
</dbReference>
<dbReference type="GO" id="GO:0005657">
    <property type="term" value="C:replication fork"/>
    <property type="evidence" value="ECO:0007669"/>
    <property type="project" value="TreeGrafter"/>
</dbReference>